<sequence>MPPSAYSRWYAAQPSIRFIRWVPLRLLSFAHGSLRTLHYEVITTSTLNRTQMDDSEERMPKPALRHASTERKPPRWHEGTPDLTSMDAMKSARISSSKHRSRRKKPARINRLAMQDNTLVFAAAAAALCAGGYLVHSAVLVFSPDALPWISAYISAACIVLAILLSARGRF</sequence>
<evidence type="ECO:0000313" key="4">
    <source>
        <dbReference type="Proteomes" id="UP001221142"/>
    </source>
</evidence>
<name>A0AAD7BD73_9AGAR</name>
<dbReference type="Proteomes" id="UP001221142">
    <property type="component" value="Unassembled WGS sequence"/>
</dbReference>
<evidence type="ECO:0000256" key="1">
    <source>
        <dbReference type="SAM" id="MobiDB-lite"/>
    </source>
</evidence>
<feature type="transmembrane region" description="Helical" evidence="2">
    <location>
        <begin position="118"/>
        <end position="140"/>
    </location>
</feature>
<feature type="region of interest" description="Disordered" evidence="1">
    <location>
        <begin position="50"/>
        <end position="83"/>
    </location>
</feature>
<accession>A0AAD7BD73</accession>
<feature type="transmembrane region" description="Helical" evidence="2">
    <location>
        <begin position="146"/>
        <end position="167"/>
    </location>
</feature>
<reference evidence="3" key="1">
    <citation type="submission" date="2023-03" db="EMBL/GenBank/DDBJ databases">
        <title>Massive genome expansion in bonnet fungi (Mycena s.s.) driven by repeated elements and novel gene families across ecological guilds.</title>
        <authorList>
            <consortium name="Lawrence Berkeley National Laboratory"/>
            <person name="Harder C.B."/>
            <person name="Miyauchi S."/>
            <person name="Viragh M."/>
            <person name="Kuo A."/>
            <person name="Thoen E."/>
            <person name="Andreopoulos B."/>
            <person name="Lu D."/>
            <person name="Skrede I."/>
            <person name="Drula E."/>
            <person name="Henrissat B."/>
            <person name="Morin E."/>
            <person name="Kohler A."/>
            <person name="Barry K."/>
            <person name="LaButti K."/>
            <person name="Morin E."/>
            <person name="Salamov A."/>
            <person name="Lipzen A."/>
            <person name="Mereny Z."/>
            <person name="Hegedus B."/>
            <person name="Baldrian P."/>
            <person name="Stursova M."/>
            <person name="Weitz H."/>
            <person name="Taylor A."/>
            <person name="Grigoriev I.V."/>
            <person name="Nagy L.G."/>
            <person name="Martin F."/>
            <person name="Kauserud H."/>
        </authorList>
    </citation>
    <scope>NUCLEOTIDE SEQUENCE</scope>
    <source>
        <strain evidence="3">9284</strain>
    </source>
</reference>
<dbReference type="AlphaFoldDB" id="A0AAD7BD73"/>
<evidence type="ECO:0000313" key="3">
    <source>
        <dbReference type="EMBL" id="KAJ7617872.1"/>
    </source>
</evidence>
<dbReference type="EMBL" id="JARKIF010000020">
    <property type="protein sequence ID" value="KAJ7617872.1"/>
    <property type="molecule type" value="Genomic_DNA"/>
</dbReference>
<feature type="compositionally biased region" description="Basic and acidic residues" evidence="1">
    <location>
        <begin position="67"/>
        <end position="80"/>
    </location>
</feature>
<protein>
    <submittedName>
        <fullName evidence="3">Uncharacterized protein</fullName>
    </submittedName>
</protein>
<gene>
    <name evidence="3" type="ORF">FB45DRAFT_932862</name>
</gene>
<comment type="caution">
    <text evidence="3">The sequence shown here is derived from an EMBL/GenBank/DDBJ whole genome shotgun (WGS) entry which is preliminary data.</text>
</comment>
<evidence type="ECO:0000256" key="2">
    <source>
        <dbReference type="SAM" id="Phobius"/>
    </source>
</evidence>
<keyword evidence="2" id="KW-1133">Transmembrane helix</keyword>
<keyword evidence="2" id="KW-0812">Transmembrane</keyword>
<keyword evidence="4" id="KW-1185">Reference proteome</keyword>
<proteinExistence type="predicted"/>
<organism evidence="3 4">
    <name type="scientific">Roridomyces roridus</name>
    <dbReference type="NCBI Taxonomy" id="1738132"/>
    <lineage>
        <taxon>Eukaryota</taxon>
        <taxon>Fungi</taxon>
        <taxon>Dikarya</taxon>
        <taxon>Basidiomycota</taxon>
        <taxon>Agaricomycotina</taxon>
        <taxon>Agaricomycetes</taxon>
        <taxon>Agaricomycetidae</taxon>
        <taxon>Agaricales</taxon>
        <taxon>Marasmiineae</taxon>
        <taxon>Mycenaceae</taxon>
        <taxon>Roridomyces</taxon>
    </lineage>
</organism>
<keyword evidence="2" id="KW-0472">Membrane</keyword>